<evidence type="ECO:0000256" key="6">
    <source>
        <dbReference type="ARBA" id="ARBA00022679"/>
    </source>
</evidence>
<evidence type="ECO:0000256" key="11">
    <source>
        <dbReference type="ARBA" id="ARBA00023136"/>
    </source>
</evidence>
<feature type="transmembrane region" description="Helical" evidence="22">
    <location>
        <begin position="47"/>
        <end position="67"/>
    </location>
</feature>
<evidence type="ECO:0000256" key="19">
    <source>
        <dbReference type="ARBA" id="ARBA00044770"/>
    </source>
</evidence>
<dbReference type="InterPro" id="IPR018365">
    <property type="entry name" value="Cell_cycle_FtsW-rel_CS"/>
</dbReference>
<evidence type="ECO:0000256" key="5">
    <source>
        <dbReference type="ARBA" id="ARBA00022676"/>
    </source>
</evidence>
<evidence type="ECO:0000256" key="1">
    <source>
        <dbReference type="ARBA" id="ARBA00004651"/>
    </source>
</evidence>
<dbReference type="PROSITE" id="PS00428">
    <property type="entry name" value="FTSW_RODA_SPOVE"/>
    <property type="match status" value="1"/>
</dbReference>
<feature type="transmembrane region" description="Helical" evidence="22">
    <location>
        <begin position="161"/>
        <end position="179"/>
    </location>
</feature>
<evidence type="ECO:0000256" key="7">
    <source>
        <dbReference type="ARBA" id="ARBA00022692"/>
    </source>
</evidence>
<keyword evidence="9" id="KW-0573">Peptidoglycan synthesis</keyword>
<evidence type="ECO:0000256" key="14">
    <source>
        <dbReference type="ARBA" id="ARBA00032370"/>
    </source>
</evidence>
<comment type="pathway">
    <text evidence="2">Cell wall biogenesis; peptidoglycan biosynthesis.</text>
</comment>
<evidence type="ECO:0000256" key="13">
    <source>
        <dbReference type="ARBA" id="ARBA00023316"/>
    </source>
</evidence>
<evidence type="ECO:0000256" key="3">
    <source>
        <dbReference type="ARBA" id="ARBA00022475"/>
    </source>
</evidence>
<evidence type="ECO:0000256" key="4">
    <source>
        <dbReference type="ARBA" id="ARBA00022618"/>
    </source>
</evidence>
<evidence type="ECO:0000256" key="10">
    <source>
        <dbReference type="ARBA" id="ARBA00022989"/>
    </source>
</evidence>
<dbReference type="PANTHER" id="PTHR30474">
    <property type="entry name" value="CELL CYCLE PROTEIN"/>
    <property type="match status" value="1"/>
</dbReference>
<organism evidence="23 24">
    <name type="scientific">Bdellovibrio svalbardensis</name>
    <dbReference type="NCBI Taxonomy" id="2972972"/>
    <lineage>
        <taxon>Bacteria</taxon>
        <taxon>Pseudomonadati</taxon>
        <taxon>Bdellovibrionota</taxon>
        <taxon>Bdellovibrionia</taxon>
        <taxon>Bdellovibrionales</taxon>
        <taxon>Pseudobdellovibrionaceae</taxon>
        <taxon>Bdellovibrio</taxon>
    </lineage>
</organism>
<evidence type="ECO:0000256" key="20">
    <source>
        <dbReference type="ARBA" id="ARBA00049902"/>
    </source>
</evidence>
<name>A0ABT6DFE4_9BACT</name>
<dbReference type="EC" id="2.4.99.28" evidence="19"/>
<evidence type="ECO:0000256" key="22">
    <source>
        <dbReference type="SAM" id="Phobius"/>
    </source>
</evidence>
<evidence type="ECO:0000256" key="8">
    <source>
        <dbReference type="ARBA" id="ARBA00022960"/>
    </source>
</evidence>
<feature type="transmembrane region" description="Helical" evidence="22">
    <location>
        <begin position="335"/>
        <end position="356"/>
    </location>
</feature>
<keyword evidence="4" id="KW-0132">Cell division</keyword>
<feature type="transmembrane region" description="Helical" evidence="22">
    <location>
        <begin position="186"/>
        <end position="204"/>
    </location>
</feature>
<keyword evidence="7 22" id="KW-0812">Transmembrane</keyword>
<comment type="caution">
    <text evidence="23">The sequence shown here is derived from an EMBL/GenBank/DDBJ whole genome shotgun (WGS) entry which is preliminary data.</text>
</comment>
<feature type="region of interest" description="Disordered" evidence="21">
    <location>
        <begin position="370"/>
        <end position="390"/>
    </location>
</feature>
<keyword evidence="8" id="KW-0133">Cell shape</keyword>
<evidence type="ECO:0000313" key="24">
    <source>
        <dbReference type="Proteomes" id="UP001152321"/>
    </source>
</evidence>
<evidence type="ECO:0000256" key="16">
    <source>
        <dbReference type="ARBA" id="ARBA00038053"/>
    </source>
</evidence>
<gene>
    <name evidence="23" type="primary">ftsW</name>
    <name evidence="23" type="ORF">NWE73_04170</name>
</gene>
<keyword evidence="24" id="KW-1185">Reference proteome</keyword>
<dbReference type="InterPro" id="IPR001182">
    <property type="entry name" value="FtsW/RodA"/>
</dbReference>
<dbReference type="InterPro" id="IPR013437">
    <property type="entry name" value="FtsW"/>
</dbReference>
<keyword evidence="5" id="KW-0328">Glycosyltransferase</keyword>
<sequence length="390" mass="43054">MLRYLSSSLFLAIITLLGIGLVQVYSSSFIFAIESYGDGLFFFKRQFIFAIIAVAVLIGTIHIPFRYIEKYGWTLWFAAAVGVLATFVPGLGVRVGGAIRWIQLPFGIRFEPAELLKIAFSVWFASLMCRKDNSLGRVKWHWLVLALIAPLLLLLKQPDFGSFAIIMMVGVALLFAFGLQWKYIAGALAIMIPAFYFLVMLVPYRRARVLAFLDPWADPAQKGFQVIQSMLSFHSGGLTGAGLGQGQGKLFFLPEAHTDFTLAVFGEEMGFVGFVAILALYGFVVFRGIQIAVKAEEPYKRALALGLSVTFALSVFINSGVVMGLLPTKGLTLPFLSYGGSSLVALCFMFGLILNIENSFEEDRFSKRFGQSNMGPNGQSRWKTSKVKNS</sequence>
<accession>A0ABT6DFE4</accession>
<feature type="transmembrane region" description="Helical" evidence="22">
    <location>
        <begin position="6"/>
        <end position="26"/>
    </location>
</feature>
<feature type="transmembrane region" description="Helical" evidence="22">
    <location>
        <begin position="302"/>
        <end position="323"/>
    </location>
</feature>
<proteinExistence type="inferred from homology"/>
<dbReference type="Proteomes" id="UP001152321">
    <property type="component" value="Unassembled WGS sequence"/>
</dbReference>
<keyword evidence="10 22" id="KW-1133">Transmembrane helix</keyword>
<evidence type="ECO:0000256" key="18">
    <source>
        <dbReference type="ARBA" id="ARBA00041418"/>
    </source>
</evidence>
<evidence type="ECO:0000256" key="2">
    <source>
        <dbReference type="ARBA" id="ARBA00004752"/>
    </source>
</evidence>
<dbReference type="NCBIfam" id="TIGR02614">
    <property type="entry name" value="ftsW"/>
    <property type="match status" value="1"/>
</dbReference>
<keyword evidence="13" id="KW-0961">Cell wall biogenesis/degradation</keyword>
<feature type="transmembrane region" description="Helical" evidence="22">
    <location>
        <begin position="269"/>
        <end position="290"/>
    </location>
</feature>
<dbReference type="PANTHER" id="PTHR30474:SF2">
    <property type="entry name" value="PEPTIDOGLYCAN GLYCOSYLTRANSFERASE FTSW-RELATED"/>
    <property type="match status" value="1"/>
</dbReference>
<comment type="catalytic activity">
    <reaction evidence="20">
        <text>[GlcNAc-(1-&gt;4)-Mur2Ac(oyl-L-Ala-gamma-D-Glu-L-Lys-D-Ala-D-Ala)](n)-di-trans,octa-cis-undecaprenyl diphosphate + beta-D-GlcNAc-(1-&gt;4)-Mur2Ac(oyl-L-Ala-gamma-D-Glu-L-Lys-D-Ala-D-Ala)-di-trans,octa-cis-undecaprenyl diphosphate = [GlcNAc-(1-&gt;4)-Mur2Ac(oyl-L-Ala-gamma-D-Glu-L-Lys-D-Ala-D-Ala)](n+1)-di-trans,octa-cis-undecaprenyl diphosphate + di-trans,octa-cis-undecaprenyl diphosphate + H(+)</text>
        <dbReference type="Rhea" id="RHEA:23708"/>
        <dbReference type="Rhea" id="RHEA-COMP:9602"/>
        <dbReference type="Rhea" id="RHEA-COMP:9603"/>
        <dbReference type="ChEBI" id="CHEBI:15378"/>
        <dbReference type="ChEBI" id="CHEBI:58405"/>
        <dbReference type="ChEBI" id="CHEBI:60033"/>
        <dbReference type="ChEBI" id="CHEBI:78435"/>
        <dbReference type="EC" id="2.4.99.28"/>
    </reaction>
</comment>
<keyword evidence="11 22" id="KW-0472">Membrane</keyword>
<feature type="compositionally biased region" description="Polar residues" evidence="21">
    <location>
        <begin position="370"/>
        <end position="382"/>
    </location>
</feature>
<comment type="subcellular location">
    <subcellularLocation>
        <location evidence="1">Cell membrane</location>
        <topology evidence="1">Multi-pass membrane protein</topology>
    </subcellularLocation>
</comment>
<evidence type="ECO:0000256" key="15">
    <source>
        <dbReference type="ARBA" id="ARBA00033270"/>
    </source>
</evidence>
<dbReference type="RefSeq" id="WP_277577022.1">
    <property type="nucleotide sequence ID" value="NZ_JANRMI010000001.1"/>
</dbReference>
<evidence type="ECO:0000256" key="17">
    <source>
        <dbReference type="ARBA" id="ARBA00041185"/>
    </source>
</evidence>
<feature type="transmembrane region" description="Helical" evidence="22">
    <location>
        <begin position="138"/>
        <end position="155"/>
    </location>
</feature>
<evidence type="ECO:0000256" key="12">
    <source>
        <dbReference type="ARBA" id="ARBA00023306"/>
    </source>
</evidence>
<evidence type="ECO:0000256" key="9">
    <source>
        <dbReference type="ARBA" id="ARBA00022984"/>
    </source>
</evidence>
<evidence type="ECO:0000256" key="21">
    <source>
        <dbReference type="SAM" id="MobiDB-lite"/>
    </source>
</evidence>
<protein>
    <recommendedName>
        <fullName evidence="17">Probable peptidoglycan glycosyltransferase FtsW</fullName>
        <ecNumber evidence="19">2.4.99.28</ecNumber>
    </recommendedName>
    <alternativeName>
        <fullName evidence="18">Cell division protein FtsW</fullName>
    </alternativeName>
    <alternativeName>
        <fullName evidence="15">Cell wall polymerase</fullName>
    </alternativeName>
    <alternativeName>
        <fullName evidence="14">Peptidoglycan polymerase</fullName>
    </alternativeName>
</protein>
<keyword evidence="3" id="KW-1003">Cell membrane</keyword>
<keyword evidence="12" id="KW-0131">Cell cycle</keyword>
<reference evidence="23" key="1">
    <citation type="submission" date="2022-08" db="EMBL/GenBank/DDBJ databases">
        <title>Novel Bdellovibrio Species Isolated from Svalbard: Designation Bdellovibrio svalbardensis.</title>
        <authorList>
            <person name="Mitchell R.J."/>
            <person name="Choi S.Y."/>
        </authorList>
    </citation>
    <scope>NUCLEOTIDE SEQUENCE</scope>
    <source>
        <strain evidence="23">PAP01</strain>
    </source>
</reference>
<evidence type="ECO:0000313" key="23">
    <source>
        <dbReference type="EMBL" id="MDG0815547.1"/>
    </source>
</evidence>
<dbReference type="EMBL" id="JANRMI010000001">
    <property type="protein sequence ID" value="MDG0815547.1"/>
    <property type="molecule type" value="Genomic_DNA"/>
</dbReference>
<dbReference type="Pfam" id="PF01098">
    <property type="entry name" value="FTSW_RODA_SPOVE"/>
    <property type="match status" value="1"/>
</dbReference>
<comment type="similarity">
    <text evidence="16">Belongs to the SEDS family. FtsW subfamily.</text>
</comment>
<feature type="transmembrane region" description="Helical" evidence="22">
    <location>
        <begin position="73"/>
        <end position="93"/>
    </location>
</feature>
<keyword evidence="6" id="KW-0808">Transferase</keyword>